<evidence type="ECO:0000313" key="3">
    <source>
        <dbReference type="Proteomes" id="UP001169719"/>
    </source>
</evidence>
<dbReference type="EMBL" id="JAUEOZ010000001">
    <property type="protein sequence ID" value="MDN2481387.1"/>
    <property type="molecule type" value="Genomic_DNA"/>
</dbReference>
<dbReference type="RefSeq" id="WP_289961505.1">
    <property type="nucleotide sequence ID" value="NZ_JAUEOZ010000001.1"/>
</dbReference>
<sequence length="544" mass="61080">MRAVYMGLTAALSLAAHGTQAQDPYYLGYIDSSMPPAWGQIDKTGITFLPNDDLYPVFLPNDIMTRYQEGQALVSDVRWTFEAIYQMYQTEWEAQPNIDTEQGRQEALAYLLDDVACEALPEEEPLSNFSSTNTEGSVLNLELDTCIQDEKTATYRLRTFVPTVPGATYSYEVKYRQVKPSSNSDDGYHGGWYHLLKKMKSHWYKFSWGHWSKSQYSYSGWMFKGWDDDDDHYSKKKKGKGYGHCKHEHKHHGHKYSFFRHHHWHHSEHCNQDNEVAAPNLFLRISGNLNYLPTEEQSGDVIEDGFITKSFIYTADDFYTPTYISKDGVTGSNKVLLRSFVATEVASNSREESCLSYYPENSAGAKNCLIGETPPEQLGCDLSEAALTWREGTLDPADIGVFNTTKENVFSTTDDQYLALGVGGDFVIGIRDNGYRAACPVEGKTLVIEERGTSPDVEVGLVKIRFALCDNEALNGVYTLLSNQSNMDAQTFTSGQTFSHTFGTGFEGCAVEDIRIQDGRGIYGVGAVDPYDDTGIDIYKVSLN</sequence>
<proteinExistence type="predicted"/>
<protein>
    <submittedName>
        <fullName evidence="2">Uncharacterized protein</fullName>
    </submittedName>
</protein>
<reference evidence="2" key="1">
    <citation type="submission" date="2024-05" db="EMBL/GenBank/DDBJ databases">
        <title>Genome Sequences of Four Agar- Degrading Marine Bacteria.</title>
        <authorList>
            <person name="Phillips E.K."/>
            <person name="Shaffer J.C."/>
            <person name="Henson M.W."/>
            <person name="Temperton B."/>
            <person name="Thrash C.J."/>
            <person name="Martin M.O."/>
        </authorList>
    </citation>
    <scope>NUCLEOTIDE SEQUENCE</scope>
    <source>
        <strain evidence="2">EKP203</strain>
    </source>
</reference>
<evidence type="ECO:0000313" key="2">
    <source>
        <dbReference type="EMBL" id="MDN2481387.1"/>
    </source>
</evidence>
<keyword evidence="1" id="KW-0732">Signal</keyword>
<gene>
    <name evidence="2" type="ORF">QWJ08_08260</name>
</gene>
<accession>A0ABT7Y025</accession>
<name>A0ABT7Y025_9VIBR</name>
<comment type="caution">
    <text evidence="2">The sequence shown here is derived from an EMBL/GenBank/DDBJ whole genome shotgun (WGS) entry which is preliminary data.</text>
</comment>
<feature type="chain" id="PRO_5045487154" evidence="1">
    <location>
        <begin position="22"/>
        <end position="544"/>
    </location>
</feature>
<dbReference type="Proteomes" id="UP001169719">
    <property type="component" value="Unassembled WGS sequence"/>
</dbReference>
<organism evidence="2 3">
    <name type="scientific">Vibrio agarivorans</name>
    <dbReference type="NCBI Taxonomy" id="153622"/>
    <lineage>
        <taxon>Bacteria</taxon>
        <taxon>Pseudomonadati</taxon>
        <taxon>Pseudomonadota</taxon>
        <taxon>Gammaproteobacteria</taxon>
        <taxon>Vibrionales</taxon>
        <taxon>Vibrionaceae</taxon>
        <taxon>Vibrio</taxon>
    </lineage>
</organism>
<keyword evidence="3" id="KW-1185">Reference proteome</keyword>
<feature type="signal peptide" evidence="1">
    <location>
        <begin position="1"/>
        <end position="21"/>
    </location>
</feature>
<evidence type="ECO:0000256" key="1">
    <source>
        <dbReference type="SAM" id="SignalP"/>
    </source>
</evidence>